<reference evidence="1" key="1">
    <citation type="submission" date="2024-01" db="EMBL/GenBank/DDBJ databases">
        <title>The diversity of rhizobia nodulating Mimosa spp. in eleven states of Brazil covering several biomes is determined by host plant, location, and edaphic factors.</title>
        <authorList>
            <person name="Rouws L."/>
            <person name="Barauna A."/>
            <person name="Beukes C."/>
            <person name="De Faria S.M."/>
            <person name="Gross E."/>
            <person name="Dos Reis Junior F.B."/>
            <person name="Simon M."/>
            <person name="Maluk M."/>
            <person name="Odee D.W."/>
            <person name="Kenicer G."/>
            <person name="Young J.P.W."/>
            <person name="Reis V.M."/>
            <person name="Zilli J."/>
            <person name="James E.K."/>
        </authorList>
    </citation>
    <scope>NUCLEOTIDE SEQUENCE</scope>
    <source>
        <strain evidence="1">JPY452</strain>
    </source>
</reference>
<name>A0ACC6RER2_9BURK</name>
<organism evidence="1 2">
    <name type="scientific">Paraburkholderia unamae</name>
    <dbReference type="NCBI Taxonomy" id="219649"/>
    <lineage>
        <taxon>Bacteria</taxon>
        <taxon>Pseudomonadati</taxon>
        <taxon>Pseudomonadota</taxon>
        <taxon>Betaproteobacteria</taxon>
        <taxon>Burkholderiales</taxon>
        <taxon>Burkholderiaceae</taxon>
        <taxon>Paraburkholderia</taxon>
    </lineage>
</organism>
<evidence type="ECO:0000313" key="1">
    <source>
        <dbReference type="EMBL" id="MEM5400131.1"/>
    </source>
</evidence>
<gene>
    <name evidence="1" type="ORF">VSR83_08540</name>
</gene>
<proteinExistence type="predicted"/>
<evidence type="ECO:0000313" key="2">
    <source>
        <dbReference type="Proteomes" id="UP001392318"/>
    </source>
</evidence>
<protein>
    <submittedName>
        <fullName evidence="1">ABC transporter ATP-binding protein</fullName>
    </submittedName>
</protein>
<dbReference type="EMBL" id="JAYMRU010000005">
    <property type="protein sequence ID" value="MEM5400131.1"/>
    <property type="molecule type" value="Genomic_DNA"/>
</dbReference>
<keyword evidence="2" id="KW-1185">Reference proteome</keyword>
<sequence>MSAAAISVRGIGKHFGMLKVLGDIGFEVGEGEVVALLGASGCGKSTLLNIVAGLAAPDAGDLWLHGERAVGHDERRSLAYMFQEDRLLPWRSVRANIEFALEAMRPRLSARERRERAATTLETVGLAAFAEHHPHQLSGGMRSRAALARSLVGQPGILLMDEPFSKLDPQTRAQMHSEVLRLKTLRPTTILFVTHDVEEAIVLADRVIVLAPRPGRVREIVNVSLPRPRSATDADVAEAIRRLRLLV</sequence>
<keyword evidence="1" id="KW-0067">ATP-binding</keyword>
<comment type="caution">
    <text evidence="1">The sequence shown here is derived from an EMBL/GenBank/DDBJ whole genome shotgun (WGS) entry which is preliminary data.</text>
</comment>
<keyword evidence="1" id="KW-0547">Nucleotide-binding</keyword>
<accession>A0ACC6RER2</accession>
<dbReference type="Proteomes" id="UP001392318">
    <property type="component" value="Unassembled WGS sequence"/>
</dbReference>